<accession>A0A382SSC1</accession>
<dbReference type="Gene3D" id="2.40.40.20">
    <property type="match status" value="1"/>
</dbReference>
<sequence length="216" mass="24722">MMQKLGFNQKPYDADEVLAEIADIVPFFKGITRERLGKLGLQWPVKEDGTDTKILHEKEFKLGKGRIKYFDWKESSEIEKNKKDYPLILTTSRVLAHYNAATMTRRTNNIEIVDEDILLVHPKDAKSRELNTGDVARLYSGRGEVSLKVEVTDRVKEGIVFTTFHFPEHMVNMVTGHGKDEETMCAEYKVSSVEVQKISNKFKTEVVAEKNQAEVV</sequence>
<gene>
    <name evidence="3" type="ORF">METZ01_LOCUS365610</name>
</gene>
<dbReference type="GO" id="GO:0003954">
    <property type="term" value="F:NADH dehydrogenase activity"/>
    <property type="evidence" value="ECO:0007669"/>
    <property type="project" value="TreeGrafter"/>
</dbReference>
<dbReference type="InterPro" id="IPR006657">
    <property type="entry name" value="MoPterin_dinucl-bd_dom"/>
</dbReference>
<dbReference type="PANTHER" id="PTHR43105">
    <property type="entry name" value="RESPIRATORY NITRATE REDUCTASE"/>
    <property type="match status" value="1"/>
</dbReference>
<protein>
    <recommendedName>
        <fullName evidence="2">Molybdopterin dinucleotide-binding domain-containing protein</fullName>
    </recommendedName>
</protein>
<dbReference type="InterPro" id="IPR009010">
    <property type="entry name" value="Asp_de-COase-like_dom_sf"/>
</dbReference>
<organism evidence="3">
    <name type="scientific">marine metagenome</name>
    <dbReference type="NCBI Taxonomy" id="408172"/>
    <lineage>
        <taxon>unclassified sequences</taxon>
        <taxon>metagenomes</taxon>
        <taxon>ecological metagenomes</taxon>
    </lineage>
</organism>
<feature type="domain" description="Molybdopterin dinucleotide-binding" evidence="2">
    <location>
        <begin position="87"/>
        <end position="190"/>
    </location>
</feature>
<keyword evidence="1" id="KW-0560">Oxidoreductase</keyword>
<dbReference type="Pfam" id="PF01568">
    <property type="entry name" value="Molydop_binding"/>
    <property type="match status" value="1"/>
</dbReference>
<proteinExistence type="predicted"/>
<dbReference type="GO" id="GO:0043546">
    <property type="term" value="F:molybdopterin cofactor binding"/>
    <property type="evidence" value="ECO:0007669"/>
    <property type="project" value="InterPro"/>
</dbReference>
<dbReference type="SUPFAM" id="SSF50692">
    <property type="entry name" value="ADC-like"/>
    <property type="match status" value="1"/>
</dbReference>
<evidence type="ECO:0000259" key="2">
    <source>
        <dbReference type="Pfam" id="PF01568"/>
    </source>
</evidence>
<dbReference type="InterPro" id="IPR050123">
    <property type="entry name" value="Prok_molybdopt-oxidoreductase"/>
</dbReference>
<dbReference type="GO" id="GO:0022904">
    <property type="term" value="P:respiratory electron transport chain"/>
    <property type="evidence" value="ECO:0007669"/>
    <property type="project" value="TreeGrafter"/>
</dbReference>
<evidence type="ECO:0000256" key="1">
    <source>
        <dbReference type="ARBA" id="ARBA00023002"/>
    </source>
</evidence>
<dbReference type="AlphaFoldDB" id="A0A382SSC1"/>
<evidence type="ECO:0000313" key="3">
    <source>
        <dbReference type="EMBL" id="SVD12756.1"/>
    </source>
</evidence>
<dbReference type="EMBL" id="UINC01131197">
    <property type="protein sequence ID" value="SVD12756.1"/>
    <property type="molecule type" value="Genomic_DNA"/>
</dbReference>
<reference evidence="3" key="1">
    <citation type="submission" date="2018-05" db="EMBL/GenBank/DDBJ databases">
        <authorList>
            <person name="Lanie J.A."/>
            <person name="Ng W.-L."/>
            <person name="Kazmierczak K.M."/>
            <person name="Andrzejewski T.M."/>
            <person name="Davidsen T.M."/>
            <person name="Wayne K.J."/>
            <person name="Tettelin H."/>
            <person name="Glass J.I."/>
            <person name="Rusch D."/>
            <person name="Podicherti R."/>
            <person name="Tsui H.-C.T."/>
            <person name="Winkler M.E."/>
        </authorList>
    </citation>
    <scope>NUCLEOTIDE SEQUENCE</scope>
</reference>
<dbReference type="GO" id="GO:0016020">
    <property type="term" value="C:membrane"/>
    <property type="evidence" value="ECO:0007669"/>
    <property type="project" value="TreeGrafter"/>
</dbReference>
<dbReference type="PANTHER" id="PTHR43105:SF14">
    <property type="entry name" value="FORMATE DEHYDROGENASE H"/>
    <property type="match status" value="1"/>
</dbReference>
<name>A0A382SSC1_9ZZZZ</name>